<organism evidence="7 8">
    <name type="scientific">Orchesella cincta</name>
    <name type="common">Springtail</name>
    <name type="synonym">Podura cincta</name>
    <dbReference type="NCBI Taxonomy" id="48709"/>
    <lineage>
        <taxon>Eukaryota</taxon>
        <taxon>Metazoa</taxon>
        <taxon>Ecdysozoa</taxon>
        <taxon>Arthropoda</taxon>
        <taxon>Hexapoda</taxon>
        <taxon>Collembola</taxon>
        <taxon>Entomobryomorpha</taxon>
        <taxon>Entomobryoidea</taxon>
        <taxon>Orchesellidae</taxon>
        <taxon>Orchesellinae</taxon>
        <taxon>Orchesella</taxon>
    </lineage>
</organism>
<keyword evidence="8" id="KW-1185">Reference proteome</keyword>
<evidence type="ECO:0000256" key="6">
    <source>
        <dbReference type="RuleBase" id="RU364152"/>
    </source>
</evidence>
<dbReference type="PANTHER" id="PTHR12465:SF0">
    <property type="entry name" value="MEDIATOR OF RNA POLYMERASE II TRANSCRIPTION SUBUNIT 20"/>
    <property type="match status" value="1"/>
</dbReference>
<evidence type="ECO:0000256" key="4">
    <source>
        <dbReference type="ARBA" id="ARBA00023242"/>
    </source>
</evidence>
<dbReference type="EMBL" id="LJIJ01000174">
    <property type="protein sequence ID" value="ODN01054.1"/>
    <property type="molecule type" value="Genomic_DNA"/>
</dbReference>
<keyword evidence="4 6" id="KW-0539">Nucleus</keyword>
<dbReference type="STRING" id="48709.A0A1D2N720"/>
<comment type="caution">
    <text evidence="7">The sequence shown here is derived from an EMBL/GenBank/DDBJ whole genome shotgun (WGS) entry which is preliminary data.</text>
</comment>
<evidence type="ECO:0000256" key="5">
    <source>
        <dbReference type="ARBA" id="ARBA00031954"/>
    </source>
</evidence>
<dbReference type="GO" id="GO:0016592">
    <property type="term" value="C:mediator complex"/>
    <property type="evidence" value="ECO:0007669"/>
    <property type="project" value="InterPro"/>
</dbReference>
<dbReference type="AlphaFoldDB" id="A0A1D2N720"/>
<evidence type="ECO:0000313" key="7">
    <source>
        <dbReference type="EMBL" id="ODN01054.1"/>
    </source>
</evidence>
<comment type="function">
    <text evidence="6">Component of the Mediator complex, a coactivator involved in the regulated transcription of nearly all RNA polymerase II-dependent genes. Mediator functions as a bridge to convey information from gene-specific regulatory proteins to the basal RNA polymerase II transcription machinery. Mediator is recruited to promoters by direct interactions with regulatory proteins and serves as a scaffold for the assembly of a functional preinitiation complex with RNA polymerase II and the general transcription factors.</text>
</comment>
<comment type="similarity">
    <text evidence="2 6">Belongs to the Mediator complex subunit 20 family.</text>
</comment>
<accession>A0A1D2N720</accession>
<protein>
    <recommendedName>
        <fullName evidence="3 6">Mediator of RNA polymerase II transcription subunit 20</fullName>
    </recommendedName>
    <alternativeName>
        <fullName evidence="5 6">Mediator complex subunit 20</fullName>
    </alternativeName>
</protein>
<dbReference type="InterPro" id="IPR013921">
    <property type="entry name" value="Mediator_Med20"/>
</dbReference>
<dbReference type="GO" id="GO:0003713">
    <property type="term" value="F:transcription coactivator activity"/>
    <property type="evidence" value="ECO:0007669"/>
    <property type="project" value="TreeGrafter"/>
</dbReference>
<dbReference type="PANTHER" id="PTHR12465">
    <property type="entry name" value="UBIQUITIN SPECIFIC PROTEASE HOMOLOG 49"/>
    <property type="match status" value="1"/>
</dbReference>
<gene>
    <name evidence="6" type="primary">MED20</name>
    <name evidence="7" type="ORF">Ocin01_05633</name>
</gene>
<dbReference type="OrthoDB" id="1854899at2759"/>
<dbReference type="GO" id="GO:0006357">
    <property type="term" value="P:regulation of transcription by RNA polymerase II"/>
    <property type="evidence" value="ECO:0007669"/>
    <property type="project" value="InterPro"/>
</dbReference>
<comment type="subcellular location">
    <subcellularLocation>
        <location evidence="1 6">Nucleus</location>
    </subcellularLocation>
</comment>
<proteinExistence type="inferred from homology"/>
<dbReference type="Proteomes" id="UP000094527">
    <property type="component" value="Unassembled WGS sequence"/>
</dbReference>
<name>A0A1D2N720_ORCCI</name>
<comment type="subunit">
    <text evidence="6">Component of the Mediator complex.</text>
</comment>
<keyword evidence="6" id="KW-0804">Transcription</keyword>
<sequence>MGAYPVKEGLTGAQTIELLIKRVQTLGGQQTGQFLVDCDTYASMSHQIGTGNQIGQRTLNLLHNSEYPASSFALLEVPVNAAASEQRIMQINLRLHPRRLKQSRLSLTTCLLKMAPVYTSKKIKIEAKGPRFELGDFIVKLGSVVMSQNFKGILIEVEYRPCIMADACWDLLMEFVQGIFGHNAVSAVPRTLQPRMKEIYTPLDTMHQYMDQFSAFRKAAGIR</sequence>
<reference evidence="7 8" key="1">
    <citation type="journal article" date="2016" name="Genome Biol. Evol.">
        <title>Gene Family Evolution Reflects Adaptation to Soil Environmental Stressors in the Genome of the Collembolan Orchesella cincta.</title>
        <authorList>
            <person name="Faddeeva-Vakhrusheva A."/>
            <person name="Derks M.F."/>
            <person name="Anvar S.Y."/>
            <person name="Agamennone V."/>
            <person name="Suring W."/>
            <person name="Smit S."/>
            <person name="van Straalen N.M."/>
            <person name="Roelofs D."/>
        </authorList>
    </citation>
    <scope>NUCLEOTIDE SEQUENCE [LARGE SCALE GENOMIC DNA]</scope>
    <source>
        <tissue evidence="7">Mixed pool</tissue>
    </source>
</reference>
<dbReference type="Pfam" id="PF08612">
    <property type="entry name" value="Med20"/>
    <property type="match status" value="1"/>
</dbReference>
<dbReference type="OMA" id="NDIYEPM"/>
<evidence type="ECO:0000256" key="3">
    <source>
        <dbReference type="ARBA" id="ARBA00019690"/>
    </source>
</evidence>
<evidence type="ECO:0000256" key="2">
    <source>
        <dbReference type="ARBA" id="ARBA00010743"/>
    </source>
</evidence>
<keyword evidence="6" id="KW-0010">Activator</keyword>
<keyword evidence="6" id="KW-0805">Transcription regulation</keyword>
<evidence type="ECO:0000313" key="8">
    <source>
        <dbReference type="Proteomes" id="UP000094527"/>
    </source>
</evidence>
<evidence type="ECO:0000256" key="1">
    <source>
        <dbReference type="ARBA" id="ARBA00004123"/>
    </source>
</evidence>